<keyword evidence="4" id="KW-1185">Reference proteome</keyword>
<keyword evidence="2" id="KW-0472">Membrane</keyword>
<protein>
    <submittedName>
        <fullName evidence="3">Uncharacterized protein</fullName>
    </submittedName>
</protein>
<accession>A0A0D2MZT0</accession>
<evidence type="ECO:0000313" key="4">
    <source>
        <dbReference type="Proteomes" id="UP000054498"/>
    </source>
</evidence>
<dbReference type="Proteomes" id="UP000054498">
    <property type="component" value="Unassembled WGS sequence"/>
</dbReference>
<dbReference type="EMBL" id="KK100453">
    <property type="protein sequence ID" value="KIZ05807.1"/>
    <property type="molecule type" value="Genomic_DNA"/>
</dbReference>
<dbReference type="AlphaFoldDB" id="A0A0D2MZT0"/>
<dbReference type="OrthoDB" id="542890at2759"/>
<feature type="transmembrane region" description="Helical" evidence="2">
    <location>
        <begin position="105"/>
        <end position="128"/>
    </location>
</feature>
<feature type="transmembrane region" description="Helical" evidence="2">
    <location>
        <begin position="148"/>
        <end position="170"/>
    </location>
</feature>
<evidence type="ECO:0000313" key="3">
    <source>
        <dbReference type="EMBL" id="KIZ05807.1"/>
    </source>
</evidence>
<sequence>MRKKAAWKRFWSNLAVFFVLQASILCLKLRLASLAPELEPPLDYRPNGYTADEALAVMKGYGTEARMTAVMLEVTDFLYSGAYAVLFASLLSVSLSVIDAPQVMHLLNLVPVATAIADAAENFLMLALLSSPRKDVAGWVVIASAVKWQLLLATASVVGGTGAFCVYKALKQAGKGTKHSKARNGAGAAVVEGEGPAGGAARGRKPARRA</sequence>
<organism evidence="3 4">
    <name type="scientific">Monoraphidium neglectum</name>
    <dbReference type="NCBI Taxonomy" id="145388"/>
    <lineage>
        <taxon>Eukaryota</taxon>
        <taxon>Viridiplantae</taxon>
        <taxon>Chlorophyta</taxon>
        <taxon>core chlorophytes</taxon>
        <taxon>Chlorophyceae</taxon>
        <taxon>CS clade</taxon>
        <taxon>Sphaeropleales</taxon>
        <taxon>Selenastraceae</taxon>
        <taxon>Monoraphidium</taxon>
    </lineage>
</organism>
<gene>
    <name evidence="3" type="ORF">MNEG_2142</name>
</gene>
<feature type="compositionally biased region" description="Low complexity" evidence="1">
    <location>
        <begin position="183"/>
        <end position="194"/>
    </location>
</feature>
<reference evidence="3 4" key="1">
    <citation type="journal article" date="2013" name="BMC Genomics">
        <title>Reconstruction of the lipid metabolism for the microalga Monoraphidium neglectum from its genome sequence reveals characteristics suitable for biofuel production.</title>
        <authorList>
            <person name="Bogen C."/>
            <person name="Al-Dilaimi A."/>
            <person name="Albersmeier A."/>
            <person name="Wichmann J."/>
            <person name="Grundmann M."/>
            <person name="Rupp O."/>
            <person name="Lauersen K.J."/>
            <person name="Blifernez-Klassen O."/>
            <person name="Kalinowski J."/>
            <person name="Goesmann A."/>
            <person name="Mussgnug J.H."/>
            <person name="Kruse O."/>
        </authorList>
    </citation>
    <scope>NUCLEOTIDE SEQUENCE [LARGE SCALE GENOMIC DNA]</scope>
    <source>
        <strain evidence="3 4">SAG 48.87</strain>
    </source>
</reference>
<proteinExistence type="predicted"/>
<feature type="transmembrane region" description="Helical" evidence="2">
    <location>
        <begin position="77"/>
        <end position="98"/>
    </location>
</feature>
<dbReference type="KEGG" id="mng:MNEG_2142"/>
<dbReference type="RefSeq" id="XP_013904826.1">
    <property type="nucleotide sequence ID" value="XM_014049372.1"/>
</dbReference>
<keyword evidence="2" id="KW-1133">Transmembrane helix</keyword>
<dbReference type="GeneID" id="25735020"/>
<name>A0A0D2MZT0_9CHLO</name>
<evidence type="ECO:0000256" key="1">
    <source>
        <dbReference type="SAM" id="MobiDB-lite"/>
    </source>
</evidence>
<keyword evidence="2" id="KW-0812">Transmembrane</keyword>
<evidence type="ECO:0000256" key="2">
    <source>
        <dbReference type="SAM" id="Phobius"/>
    </source>
</evidence>
<feature type="region of interest" description="Disordered" evidence="1">
    <location>
        <begin position="178"/>
        <end position="210"/>
    </location>
</feature>